<protein>
    <submittedName>
        <fullName evidence="5">YifB family Mg chelatase-like AAA ATPase</fullName>
    </submittedName>
</protein>
<evidence type="ECO:0000313" key="6">
    <source>
        <dbReference type="Proteomes" id="UP000322139"/>
    </source>
</evidence>
<keyword evidence="3" id="KW-0067">ATP-binding</keyword>
<dbReference type="InterPro" id="IPR003593">
    <property type="entry name" value="AAA+_ATPase"/>
</dbReference>
<dbReference type="InterPro" id="IPR004482">
    <property type="entry name" value="Mg_chelat-rel"/>
</dbReference>
<dbReference type="SUPFAM" id="SSF52540">
    <property type="entry name" value="P-loop containing nucleoside triphosphate hydrolases"/>
    <property type="match status" value="1"/>
</dbReference>
<dbReference type="Proteomes" id="UP000322139">
    <property type="component" value="Unassembled WGS sequence"/>
</dbReference>
<dbReference type="SUPFAM" id="SSF54211">
    <property type="entry name" value="Ribosomal protein S5 domain 2-like"/>
    <property type="match status" value="1"/>
</dbReference>
<dbReference type="NCBIfam" id="TIGR00368">
    <property type="entry name" value="YifB family Mg chelatase-like AAA ATPase"/>
    <property type="match status" value="1"/>
</dbReference>
<dbReference type="Pfam" id="PF01078">
    <property type="entry name" value="Mg_chelatase"/>
    <property type="match status" value="1"/>
</dbReference>
<dbReference type="InterPro" id="IPR000523">
    <property type="entry name" value="Mg_chelatse_chII-like_cat_dom"/>
</dbReference>
<evidence type="ECO:0000256" key="2">
    <source>
        <dbReference type="ARBA" id="ARBA00022741"/>
    </source>
</evidence>
<dbReference type="Gene3D" id="3.30.230.10">
    <property type="match status" value="1"/>
</dbReference>
<reference evidence="5 6" key="1">
    <citation type="submission" date="2019-08" db="EMBL/GenBank/DDBJ databases">
        <title>Bacillus genomes from the desert of Cuatro Cienegas, Coahuila.</title>
        <authorList>
            <person name="Olmedo-Alvarez G."/>
        </authorList>
    </citation>
    <scope>NUCLEOTIDE SEQUENCE [LARGE SCALE GENOMIC DNA]</scope>
    <source>
        <strain evidence="5 6">CH446_14T</strain>
    </source>
</reference>
<accession>A0A5D4RBW4</accession>
<feature type="domain" description="MCM C-terminal AAA(+) ATPase" evidence="4">
    <location>
        <begin position="289"/>
        <end position="389"/>
    </location>
</feature>
<evidence type="ECO:0000256" key="3">
    <source>
        <dbReference type="ARBA" id="ARBA00022840"/>
    </source>
</evidence>
<dbReference type="PRINTS" id="PR01657">
    <property type="entry name" value="MCMFAMILY"/>
</dbReference>
<proteinExistence type="inferred from homology"/>
<evidence type="ECO:0000313" key="5">
    <source>
        <dbReference type="EMBL" id="TYS47062.1"/>
    </source>
</evidence>
<dbReference type="Pfam" id="PF13541">
    <property type="entry name" value="ChlI"/>
    <property type="match status" value="1"/>
</dbReference>
<comment type="caution">
    <text evidence="5">The sequence shown here is derived from an EMBL/GenBank/DDBJ whole genome shotgun (WGS) entry which is preliminary data.</text>
</comment>
<dbReference type="InterPro" id="IPR025158">
    <property type="entry name" value="Mg_chelat-rel_C"/>
</dbReference>
<name>A0A5D4RBW4_9BACI</name>
<dbReference type="Gene3D" id="3.40.50.300">
    <property type="entry name" value="P-loop containing nucleotide triphosphate hydrolases"/>
    <property type="match status" value="1"/>
</dbReference>
<dbReference type="Pfam" id="PF13335">
    <property type="entry name" value="Mg_chelatase_C"/>
    <property type="match status" value="1"/>
</dbReference>
<keyword evidence="2" id="KW-0547">Nucleotide-binding</keyword>
<organism evidence="5 6">
    <name type="scientific">Bacillus infantis</name>
    <dbReference type="NCBI Taxonomy" id="324767"/>
    <lineage>
        <taxon>Bacteria</taxon>
        <taxon>Bacillati</taxon>
        <taxon>Bacillota</taxon>
        <taxon>Bacilli</taxon>
        <taxon>Bacillales</taxon>
        <taxon>Bacillaceae</taxon>
        <taxon>Bacillus</taxon>
    </lineage>
</organism>
<sequence length="513" mass="56057">MAVMVQSIGLKGLEGYTVSVEVEKLEGVESMVIIGLPGAAVKESKERVLAALKGFQCDLADQKVIIHLSPAEERKNGALFDMAIAVAMLRSIGEIKKDIPADTAFIGAISLNGAIHPGKGILPAILAAGKSGIRRLFLPNCSLPIREIEGLELVFVEHLKDVVDHLSGQPVLPLSCPAVTLEDELPSIEGKDFKHIIGHGKAKRALEFAAAGGHNVLMAGPPGCGKSLLAESMPSIMPQLWQEAQLENISLYELAGAPLTSRVLPPFRQPHHSASAVSIIGGGSNPRPGEVSLANHGILFLDEMAEFTKKTLDMLRQPLETGKVTISRAQMTVTYPARFLLLAATNPCPCGYLGSHTRYCTCTPRQIQAYHSRISGPIEDRIDILLSLLPVPFHNGKPENNESSEQIRNRVSMARERQYERYGKMATNSAVPVETFMSMISLSEGQKRFLHNLAQKQHWSNRVHMKMIRLARTISDLRGENSISDESLWEAVTLRKTHQQIQPAKKGSWKHGS</sequence>
<dbReference type="AlphaFoldDB" id="A0A5D4RBW4"/>
<dbReference type="InterPro" id="IPR020568">
    <property type="entry name" value="Ribosomal_Su5_D2-typ_SF"/>
</dbReference>
<dbReference type="GO" id="GO:0005524">
    <property type="term" value="F:ATP binding"/>
    <property type="evidence" value="ECO:0007669"/>
    <property type="project" value="UniProtKB-KW"/>
</dbReference>
<gene>
    <name evidence="5" type="ORF">FZD51_16540</name>
</gene>
<dbReference type="SMART" id="SM00382">
    <property type="entry name" value="AAA"/>
    <property type="match status" value="1"/>
</dbReference>
<dbReference type="GO" id="GO:0003677">
    <property type="term" value="F:DNA binding"/>
    <property type="evidence" value="ECO:0007669"/>
    <property type="project" value="InterPro"/>
</dbReference>
<dbReference type="InterPro" id="IPR027417">
    <property type="entry name" value="P-loop_NTPase"/>
</dbReference>
<dbReference type="RefSeq" id="WP_148975762.1">
    <property type="nucleotide sequence ID" value="NZ_VTER01000007.1"/>
</dbReference>
<dbReference type="InterPro" id="IPR014721">
    <property type="entry name" value="Ribsml_uS5_D2-typ_fold_subgr"/>
</dbReference>
<dbReference type="PROSITE" id="PS50051">
    <property type="entry name" value="MCM_2"/>
    <property type="match status" value="1"/>
</dbReference>
<comment type="similarity">
    <text evidence="1">Belongs to the Mg-chelatase subunits D/I family. ComM subfamily.</text>
</comment>
<evidence type="ECO:0000259" key="4">
    <source>
        <dbReference type="PROSITE" id="PS50051"/>
    </source>
</evidence>
<dbReference type="InterPro" id="IPR001208">
    <property type="entry name" value="MCM_dom"/>
</dbReference>
<dbReference type="EMBL" id="VTER01000007">
    <property type="protein sequence ID" value="TYS47062.1"/>
    <property type="molecule type" value="Genomic_DNA"/>
</dbReference>
<dbReference type="PANTHER" id="PTHR32039:SF7">
    <property type="entry name" value="COMPETENCE PROTEIN COMM"/>
    <property type="match status" value="1"/>
</dbReference>
<dbReference type="InterPro" id="IPR045006">
    <property type="entry name" value="CHLI-like"/>
</dbReference>
<dbReference type="PANTHER" id="PTHR32039">
    <property type="entry name" value="MAGNESIUM-CHELATASE SUBUNIT CHLI"/>
    <property type="match status" value="1"/>
</dbReference>
<evidence type="ECO:0000256" key="1">
    <source>
        <dbReference type="ARBA" id="ARBA00006354"/>
    </source>
</evidence>